<dbReference type="EMBL" id="JACRIW010000001">
    <property type="protein sequence ID" value="MBI5167859.1"/>
    <property type="molecule type" value="Genomic_DNA"/>
</dbReference>
<accession>A0A933SD85</accession>
<dbReference type="Pfam" id="PF12790">
    <property type="entry name" value="T6SS-SciN"/>
    <property type="match status" value="1"/>
</dbReference>
<reference evidence="2" key="1">
    <citation type="submission" date="2020-07" db="EMBL/GenBank/DDBJ databases">
        <title>Huge and variable diversity of episymbiotic CPR bacteria and DPANN archaea in groundwater ecosystems.</title>
        <authorList>
            <person name="He C.Y."/>
            <person name="Keren R."/>
            <person name="Whittaker M."/>
            <person name="Farag I.F."/>
            <person name="Doudna J."/>
            <person name="Cate J.H.D."/>
            <person name="Banfield J.F."/>
        </authorList>
    </citation>
    <scope>NUCLEOTIDE SEQUENCE</scope>
    <source>
        <strain evidence="2">NC_groundwater_1813_Pr3_B-0.1um_71_17</strain>
    </source>
</reference>
<feature type="chain" id="PRO_5038108580" evidence="1">
    <location>
        <begin position="24"/>
        <end position="159"/>
    </location>
</feature>
<dbReference type="Gene3D" id="2.60.40.4150">
    <property type="entry name" value="Type VI secretion system, lipoprotein SciN"/>
    <property type="match status" value="1"/>
</dbReference>
<evidence type="ECO:0000256" key="1">
    <source>
        <dbReference type="SAM" id="SignalP"/>
    </source>
</evidence>
<dbReference type="NCBIfam" id="TIGR03352">
    <property type="entry name" value="VI_chp_3"/>
    <property type="match status" value="1"/>
</dbReference>
<feature type="signal peptide" evidence="1">
    <location>
        <begin position="1"/>
        <end position="23"/>
    </location>
</feature>
<keyword evidence="2" id="KW-0449">Lipoprotein</keyword>
<dbReference type="InterPro" id="IPR017734">
    <property type="entry name" value="T6SS_SciN"/>
</dbReference>
<proteinExistence type="predicted"/>
<gene>
    <name evidence="2" type="primary">tssJ</name>
    <name evidence="2" type="ORF">HZA61_00080</name>
</gene>
<evidence type="ECO:0000313" key="2">
    <source>
        <dbReference type="EMBL" id="MBI5167859.1"/>
    </source>
</evidence>
<comment type="caution">
    <text evidence="2">The sequence shown here is derived from an EMBL/GenBank/DDBJ whole genome shotgun (WGS) entry which is preliminary data.</text>
</comment>
<dbReference type="PROSITE" id="PS51257">
    <property type="entry name" value="PROKAR_LIPOPROTEIN"/>
    <property type="match status" value="1"/>
</dbReference>
<sequence length="159" mass="16329">MRRSIRRFLALAVVSCAALVLLAGCGGARKGSPTIQVTVTASADCNNCGGGAASALKFRVFQVADSGAVRTMLNKGLPWGKHLEAGGANILVKAAEDFVSPGASKTVATQRDPKATALVVEGNFCKKVGATWYVVHPLAKKGPLLVTAGPTGLTVTPRK</sequence>
<evidence type="ECO:0000313" key="3">
    <source>
        <dbReference type="Proteomes" id="UP000696931"/>
    </source>
</evidence>
<dbReference type="InterPro" id="IPR038706">
    <property type="entry name" value="Type_VI_SciN-like_sf"/>
</dbReference>
<keyword evidence="1" id="KW-0732">Signal</keyword>
<organism evidence="2 3">
    <name type="scientific">Eiseniibacteriota bacterium</name>
    <dbReference type="NCBI Taxonomy" id="2212470"/>
    <lineage>
        <taxon>Bacteria</taxon>
        <taxon>Candidatus Eiseniibacteriota</taxon>
    </lineage>
</organism>
<dbReference type="AlphaFoldDB" id="A0A933SD85"/>
<dbReference type="Proteomes" id="UP000696931">
    <property type="component" value="Unassembled WGS sequence"/>
</dbReference>
<name>A0A933SD85_UNCEI</name>
<protein>
    <submittedName>
        <fullName evidence="2">Type VI secretion system lipoprotein TssJ</fullName>
    </submittedName>
</protein>